<comment type="caution">
    <text evidence="8">The sequence shown here is derived from an EMBL/GenBank/DDBJ whole genome shotgun (WGS) entry which is preliminary data.</text>
</comment>
<keyword evidence="9" id="KW-1185">Reference proteome</keyword>
<sequence length="468" mass="53108">MAASHEVKKSTHVITIQPKQTVLTALPYGPPYSVLDFLKGEPRVLGAIQVLLALITVGIGTIFAFNYFNFSQRFPLVFFTGYPFWGAFIFIITGFLTGSNRKGKRLEQGVMASNVISSLAAVAGIILTIISFRYQHGYCQVPSVEGICVIGRVLYNGLLSVLLIISIVELSLAVTITSFRSKCWTSSNEIVFFLPLDITQFADQQADDQLIRGKQSLKQKSQNGQDEGQQRREEKSPNKQAQQQRAKDLQAEEETSPKQLGEDLQSQIQKYQDWPPLGQQSQDLGIQEWRKKDCKAQECQFEMKHSLNWESQAWQTQDLLEKEFLKRKVLYKEAQTLNAIPQHHLDQQLQDIPFQDSQYQDKKKDLQSTGIPKKDTQINTIQTRDIKLTYMKSLCPNPSDLRSEDTKPEFHHSSCQSSVQGESSTYLSNVGSEQDVQQYTSISSTLYREDSTLTSCYLKDQKQSEDSD</sequence>
<feature type="transmembrane region" description="Helical" evidence="7">
    <location>
        <begin position="110"/>
        <end position="134"/>
    </location>
</feature>
<dbReference type="EMBL" id="JACASF010000013">
    <property type="protein sequence ID" value="KAF6438290.1"/>
    <property type="molecule type" value="Genomic_DNA"/>
</dbReference>
<evidence type="ECO:0000256" key="7">
    <source>
        <dbReference type="SAM" id="Phobius"/>
    </source>
</evidence>
<dbReference type="InterPro" id="IPR030417">
    <property type="entry name" value="MS4A"/>
</dbReference>
<evidence type="ECO:0000256" key="4">
    <source>
        <dbReference type="ARBA" id="ARBA00022989"/>
    </source>
</evidence>
<evidence type="ECO:0000313" key="8">
    <source>
        <dbReference type="EMBL" id="KAF6438290.1"/>
    </source>
</evidence>
<evidence type="ECO:0000256" key="1">
    <source>
        <dbReference type="ARBA" id="ARBA00004141"/>
    </source>
</evidence>
<feature type="compositionally biased region" description="Basic and acidic residues" evidence="6">
    <location>
        <begin position="401"/>
        <end position="412"/>
    </location>
</feature>
<dbReference type="PANTHER" id="PTHR23320:SF10">
    <property type="entry name" value="MEMBRANE-SPANNING 4-DOMAINS SUBFAMILY A MEMBER 14"/>
    <property type="match status" value="1"/>
</dbReference>
<evidence type="ECO:0000256" key="5">
    <source>
        <dbReference type="ARBA" id="ARBA00023136"/>
    </source>
</evidence>
<comment type="subcellular location">
    <subcellularLocation>
        <location evidence="1">Membrane</location>
        <topology evidence="1">Multi-pass membrane protein</topology>
    </subcellularLocation>
</comment>
<dbReference type="AlphaFoldDB" id="A0A7J8ES96"/>
<accession>A0A7J8ES96</accession>
<evidence type="ECO:0000313" key="9">
    <source>
        <dbReference type="Proteomes" id="UP000550707"/>
    </source>
</evidence>
<evidence type="ECO:0000256" key="3">
    <source>
        <dbReference type="ARBA" id="ARBA00022692"/>
    </source>
</evidence>
<evidence type="ECO:0000256" key="6">
    <source>
        <dbReference type="SAM" id="MobiDB-lite"/>
    </source>
</evidence>
<dbReference type="PANTHER" id="PTHR23320">
    <property type="entry name" value="MEMBRANE-SPANNING 4-DOMAINS SUBFAMILY A MS4A -RELATED"/>
    <property type="match status" value="1"/>
</dbReference>
<feature type="compositionally biased region" description="Polar residues" evidence="6">
    <location>
        <begin position="216"/>
        <end position="227"/>
    </location>
</feature>
<feature type="compositionally biased region" description="Basic and acidic residues" evidence="6">
    <location>
        <begin position="228"/>
        <end position="237"/>
    </location>
</feature>
<keyword evidence="5 7" id="KW-0472">Membrane</keyword>
<keyword evidence="4 7" id="KW-1133">Transmembrane helix</keyword>
<dbReference type="Proteomes" id="UP000550707">
    <property type="component" value="Unassembled WGS sequence"/>
</dbReference>
<keyword evidence="3 7" id="KW-0812">Transmembrane</keyword>
<dbReference type="GO" id="GO:0005886">
    <property type="term" value="C:plasma membrane"/>
    <property type="evidence" value="ECO:0007669"/>
    <property type="project" value="TreeGrafter"/>
</dbReference>
<organism evidence="8 9">
    <name type="scientific">Molossus molossus</name>
    <name type="common">Pallas' mastiff bat</name>
    <name type="synonym">Vespertilio molossus</name>
    <dbReference type="NCBI Taxonomy" id="27622"/>
    <lineage>
        <taxon>Eukaryota</taxon>
        <taxon>Metazoa</taxon>
        <taxon>Chordata</taxon>
        <taxon>Craniata</taxon>
        <taxon>Vertebrata</taxon>
        <taxon>Euteleostomi</taxon>
        <taxon>Mammalia</taxon>
        <taxon>Eutheria</taxon>
        <taxon>Laurasiatheria</taxon>
        <taxon>Chiroptera</taxon>
        <taxon>Yangochiroptera</taxon>
        <taxon>Molossidae</taxon>
        <taxon>Molossus</taxon>
    </lineage>
</organism>
<gene>
    <name evidence="8" type="ORF">HJG59_012520</name>
</gene>
<feature type="transmembrane region" description="Helical" evidence="7">
    <location>
        <begin position="44"/>
        <end position="68"/>
    </location>
</feature>
<dbReference type="InterPro" id="IPR007237">
    <property type="entry name" value="CD20-like"/>
</dbReference>
<dbReference type="Pfam" id="PF04103">
    <property type="entry name" value="CD20"/>
    <property type="match status" value="1"/>
</dbReference>
<name>A0A7J8ES96_MOLMO</name>
<feature type="transmembrane region" description="Helical" evidence="7">
    <location>
        <begin position="154"/>
        <end position="176"/>
    </location>
</feature>
<reference evidence="8 9" key="1">
    <citation type="journal article" date="2020" name="Nature">
        <title>Six reference-quality genomes reveal evolution of bat adaptations.</title>
        <authorList>
            <person name="Jebb D."/>
            <person name="Huang Z."/>
            <person name="Pippel M."/>
            <person name="Hughes G.M."/>
            <person name="Lavrichenko K."/>
            <person name="Devanna P."/>
            <person name="Winkler S."/>
            <person name="Jermiin L.S."/>
            <person name="Skirmuntt E.C."/>
            <person name="Katzourakis A."/>
            <person name="Burkitt-Gray L."/>
            <person name="Ray D.A."/>
            <person name="Sullivan K.A.M."/>
            <person name="Roscito J.G."/>
            <person name="Kirilenko B.M."/>
            <person name="Davalos L.M."/>
            <person name="Corthals A.P."/>
            <person name="Power M.L."/>
            <person name="Jones G."/>
            <person name="Ransome R.D."/>
            <person name="Dechmann D.K.N."/>
            <person name="Locatelli A.G."/>
            <person name="Puechmaille S.J."/>
            <person name="Fedrigo O."/>
            <person name="Jarvis E.D."/>
            <person name="Hiller M."/>
            <person name="Vernes S.C."/>
            <person name="Myers E.W."/>
            <person name="Teeling E.C."/>
        </authorList>
    </citation>
    <scope>NUCLEOTIDE SEQUENCE [LARGE SCALE GENOMIC DNA]</scope>
    <source>
        <strain evidence="8">MMolMol1</strain>
        <tissue evidence="8">Muscle</tissue>
    </source>
</reference>
<dbReference type="GO" id="GO:0007166">
    <property type="term" value="P:cell surface receptor signaling pathway"/>
    <property type="evidence" value="ECO:0007669"/>
    <property type="project" value="TreeGrafter"/>
</dbReference>
<protein>
    <recommendedName>
        <fullName evidence="10">Membrane spanning 4-domains A14</fullName>
    </recommendedName>
</protein>
<comment type="similarity">
    <text evidence="2">Belongs to the MS4A family.</text>
</comment>
<feature type="region of interest" description="Disordered" evidence="6">
    <location>
        <begin position="397"/>
        <end position="418"/>
    </location>
</feature>
<feature type="transmembrane region" description="Helical" evidence="7">
    <location>
        <begin position="74"/>
        <end position="98"/>
    </location>
</feature>
<feature type="region of interest" description="Disordered" evidence="6">
    <location>
        <begin position="215"/>
        <end position="264"/>
    </location>
</feature>
<evidence type="ECO:0000256" key="2">
    <source>
        <dbReference type="ARBA" id="ARBA00009565"/>
    </source>
</evidence>
<evidence type="ECO:0008006" key="10">
    <source>
        <dbReference type="Google" id="ProtNLM"/>
    </source>
</evidence>
<proteinExistence type="inferred from homology"/>